<proteinExistence type="predicted"/>
<sequence>MPFVSAPGWKRAGEVLACFTPSNCCFLKWRSDNQGKRAQGNPSLPKNPVSFQMKQNYSGG</sequence>
<organism evidence="2 3">
    <name type="scientific">Podarcis lilfordi</name>
    <name type="common">Lilford's wall lizard</name>
    <dbReference type="NCBI Taxonomy" id="74358"/>
    <lineage>
        <taxon>Eukaryota</taxon>
        <taxon>Metazoa</taxon>
        <taxon>Chordata</taxon>
        <taxon>Craniata</taxon>
        <taxon>Vertebrata</taxon>
        <taxon>Euteleostomi</taxon>
        <taxon>Lepidosauria</taxon>
        <taxon>Squamata</taxon>
        <taxon>Bifurcata</taxon>
        <taxon>Unidentata</taxon>
        <taxon>Episquamata</taxon>
        <taxon>Laterata</taxon>
        <taxon>Lacertibaenia</taxon>
        <taxon>Lacertidae</taxon>
        <taxon>Podarcis</taxon>
    </lineage>
</organism>
<dbReference type="AlphaFoldDB" id="A0AA35K6R8"/>
<reference evidence="2" key="1">
    <citation type="submission" date="2022-12" db="EMBL/GenBank/DDBJ databases">
        <authorList>
            <person name="Alioto T."/>
            <person name="Alioto T."/>
            <person name="Gomez Garrido J."/>
        </authorList>
    </citation>
    <scope>NUCLEOTIDE SEQUENCE</scope>
</reference>
<evidence type="ECO:0000256" key="1">
    <source>
        <dbReference type="SAM" id="MobiDB-lite"/>
    </source>
</evidence>
<keyword evidence="3" id="KW-1185">Reference proteome</keyword>
<protein>
    <submittedName>
        <fullName evidence="2">Uncharacterized protein</fullName>
    </submittedName>
</protein>
<dbReference type="Proteomes" id="UP001178461">
    <property type="component" value="Chromosome 4"/>
</dbReference>
<feature type="compositionally biased region" description="Polar residues" evidence="1">
    <location>
        <begin position="40"/>
        <end position="60"/>
    </location>
</feature>
<dbReference type="EMBL" id="OX395129">
    <property type="protein sequence ID" value="CAI5772772.1"/>
    <property type="molecule type" value="Genomic_DNA"/>
</dbReference>
<gene>
    <name evidence="2" type="ORF">PODLI_1B012487</name>
</gene>
<feature type="region of interest" description="Disordered" evidence="1">
    <location>
        <begin position="34"/>
        <end position="60"/>
    </location>
</feature>
<name>A0AA35K6R8_9SAUR</name>
<accession>A0AA35K6R8</accession>
<evidence type="ECO:0000313" key="3">
    <source>
        <dbReference type="Proteomes" id="UP001178461"/>
    </source>
</evidence>
<evidence type="ECO:0000313" key="2">
    <source>
        <dbReference type="EMBL" id="CAI5772772.1"/>
    </source>
</evidence>